<comment type="caution">
    <text evidence="3">The sequence shown here is derived from an EMBL/GenBank/DDBJ whole genome shotgun (WGS) entry which is preliminary data.</text>
</comment>
<organism evidence="3 4">
    <name type="scientific">Herbidospora galbida</name>
    <dbReference type="NCBI Taxonomy" id="2575442"/>
    <lineage>
        <taxon>Bacteria</taxon>
        <taxon>Bacillati</taxon>
        <taxon>Actinomycetota</taxon>
        <taxon>Actinomycetes</taxon>
        <taxon>Streptosporangiales</taxon>
        <taxon>Streptosporangiaceae</taxon>
        <taxon>Herbidospora</taxon>
    </lineage>
</organism>
<gene>
    <name evidence="3" type="ORF">FDA94_29450</name>
</gene>
<proteinExistence type="predicted"/>
<accession>A0A4U3M6D3</accession>
<keyword evidence="4" id="KW-1185">Reference proteome</keyword>
<keyword evidence="2" id="KW-0472">Membrane</keyword>
<evidence type="ECO:0000256" key="1">
    <source>
        <dbReference type="SAM" id="MobiDB-lite"/>
    </source>
</evidence>
<dbReference type="OrthoDB" id="5194337at2"/>
<name>A0A4U3M6D3_9ACTN</name>
<dbReference type="InterPro" id="IPR045428">
    <property type="entry name" value="EACC1"/>
</dbReference>
<evidence type="ECO:0000313" key="4">
    <source>
        <dbReference type="Proteomes" id="UP000308705"/>
    </source>
</evidence>
<reference evidence="3 4" key="1">
    <citation type="submission" date="2019-04" db="EMBL/GenBank/DDBJ databases">
        <title>Herbidospora sp. NEAU-GS14.nov., a novel actinomycete isolated from soil.</title>
        <authorList>
            <person name="Han L."/>
        </authorList>
    </citation>
    <scope>NUCLEOTIDE SEQUENCE [LARGE SCALE GENOMIC DNA]</scope>
    <source>
        <strain evidence="3 4">NEAU-GS14</strain>
    </source>
</reference>
<protein>
    <submittedName>
        <fullName evidence="3">Uncharacterized protein</fullName>
    </submittedName>
</protein>
<evidence type="ECO:0000313" key="3">
    <source>
        <dbReference type="EMBL" id="TKK84468.1"/>
    </source>
</evidence>
<sequence>MEVFLRADGRNTADALRELYLTLRVDFRGDVRIVESDPKPGALGPVIDGLHMTLGAGGGAATLAGVIIAWLRTRRGEVTISVTRSDAETRIEMSAKGVRDLDPAALRELTARVAATIERGEPDATNAIPESAAPAIERGETAGGA</sequence>
<dbReference type="RefSeq" id="WP_137250323.1">
    <property type="nucleotide sequence ID" value="NZ_SZQA01000034.1"/>
</dbReference>
<evidence type="ECO:0000256" key="2">
    <source>
        <dbReference type="SAM" id="Phobius"/>
    </source>
</evidence>
<keyword evidence="2" id="KW-1133">Transmembrane helix</keyword>
<keyword evidence="2" id="KW-0812">Transmembrane</keyword>
<feature type="transmembrane region" description="Helical" evidence="2">
    <location>
        <begin position="50"/>
        <end position="71"/>
    </location>
</feature>
<dbReference type="AlphaFoldDB" id="A0A4U3M6D3"/>
<dbReference type="Pfam" id="PF19953">
    <property type="entry name" value="EACC1"/>
    <property type="match status" value="1"/>
</dbReference>
<feature type="region of interest" description="Disordered" evidence="1">
    <location>
        <begin position="121"/>
        <end position="145"/>
    </location>
</feature>
<dbReference type="Proteomes" id="UP000308705">
    <property type="component" value="Unassembled WGS sequence"/>
</dbReference>
<dbReference type="EMBL" id="SZQA01000034">
    <property type="protein sequence ID" value="TKK84468.1"/>
    <property type="molecule type" value="Genomic_DNA"/>
</dbReference>